<name>A0A269PAU0_9CORY</name>
<feature type="domain" description="BPL/LPL catalytic" evidence="4">
    <location>
        <begin position="3"/>
        <end position="178"/>
    </location>
</feature>
<evidence type="ECO:0000256" key="2">
    <source>
        <dbReference type="ARBA" id="ARBA00023267"/>
    </source>
</evidence>
<dbReference type="AlphaFoldDB" id="A0A269PAU0"/>
<comment type="caution">
    <text evidence="5">The sequence shown here is derived from an EMBL/GenBank/DDBJ whole genome shotgun (WGS) entry which is preliminary data.</text>
</comment>
<dbReference type="Pfam" id="PF03099">
    <property type="entry name" value="BPL_LplA_LipB"/>
    <property type="match status" value="1"/>
</dbReference>
<dbReference type="InterPro" id="IPR045864">
    <property type="entry name" value="aa-tRNA-synth_II/BPL/LPL"/>
</dbReference>
<dbReference type="PROSITE" id="PS51733">
    <property type="entry name" value="BPL_LPL_CATALYTIC"/>
    <property type="match status" value="1"/>
</dbReference>
<keyword evidence="2" id="KW-0092">Biotin</keyword>
<gene>
    <name evidence="5" type="ORF">CIG21_10285</name>
</gene>
<dbReference type="Proteomes" id="UP000215771">
    <property type="component" value="Unassembled WGS sequence"/>
</dbReference>
<dbReference type="NCBIfam" id="TIGR00121">
    <property type="entry name" value="birA_ligase"/>
    <property type="match status" value="1"/>
</dbReference>
<protein>
    <recommendedName>
        <fullName evidence="3">biotin--[biotin carboxyl-carrier protein] ligase</fullName>
        <ecNumber evidence="3">6.3.4.15</ecNumber>
    </recommendedName>
</protein>
<dbReference type="InterPro" id="IPR004143">
    <property type="entry name" value="BPL_LPL_catalytic"/>
</dbReference>
<evidence type="ECO:0000313" key="5">
    <source>
        <dbReference type="EMBL" id="PAJ68679.1"/>
    </source>
</evidence>
<evidence type="ECO:0000259" key="4">
    <source>
        <dbReference type="PROSITE" id="PS51733"/>
    </source>
</evidence>
<dbReference type="Gene3D" id="2.30.30.100">
    <property type="match status" value="1"/>
</dbReference>
<evidence type="ECO:0000313" key="6">
    <source>
        <dbReference type="Proteomes" id="UP000215771"/>
    </source>
</evidence>
<dbReference type="PANTHER" id="PTHR12835:SF5">
    <property type="entry name" value="BIOTIN--PROTEIN LIGASE"/>
    <property type="match status" value="1"/>
</dbReference>
<dbReference type="CDD" id="cd16442">
    <property type="entry name" value="BPL"/>
    <property type="match status" value="1"/>
</dbReference>
<dbReference type="InterPro" id="IPR004408">
    <property type="entry name" value="Biotin_CoA_COase_ligase"/>
</dbReference>
<dbReference type="EC" id="6.3.4.15" evidence="3"/>
<reference evidence="5 6" key="1">
    <citation type="submission" date="2017-08" db="EMBL/GenBank/DDBJ databases">
        <authorList>
            <person name="de Groot N.N."/>
        </authorList>
    </citation>
    <scope>NUCLEOTIDE SEQUENCE [LARGE SCALE GENOMIC DNA]</scope>
    <source>
        <strain evidence="5 6">NBT06-6</strain>
    </source>
</reference>
<organism evidence="5 6">
    <name type="scientific">Corynebacterium hadale</name>
    <dbReference type="NCBI Taxonomy" id="2026255"/>
    <lineage>
        <taxon>Bacteria</taxon>
        <taxon>Bacillati</taxon>
        <taxon>Actinomycetota</taxon>
        <taxon>Actinomycetes</taxon>
        <taxon>Mycobacteriales</taxon>
        <taxon>Corynebacteriaceae</taxon>
        <taxon>Corynebacterium</taxon>
    </lineage>
</organism>
<dbReference type="SUPFAM" id="SSF55681">
    <property type="entry name" value="Class II aaRS and biotin synthetases"/>
    <property type="match status" value="1"/>
</dbReference>
<sequence>MTVQDLARIQDAVADFWPKVRYTETTGSTNADMVKDGEAGMVLIADEQTASKGRLNRTWVTPKGAQLAMSMVIDAGQDPNHFGLLSIAPGVAVTDVIPQARLKWPNDVQIGGKKIAGILSNLALPNVVVGIGINVNFRPEQLPVDTATALNLEGIDVDFDDFTIEILRAMGHRLGQWQDRDPQLLADYRKVCSTIGQTVRMELHDRDVHGVVDGINDNGEVIIDGAAYSVGDVHHLRPKQ</sequence>
<dbReference type="EMBL" id="NQMQ01000023">
    <property type="protein sequence ID" value="PAJ68679.1"/>
    <property type="molecule type" value="Genomic_DNA"/>
</dbReference>
<dbReference type="Gene3D" id="3.30.930.10">
    <property type="entry name" value="Bira Bifunctional Protein, Domain 2"/>
    <property type="match status" value="1"/>
</dbReference>
<keyword evidence="1 5" id="KW-0436">Ligase</keyword>
<dbReference type="GO" id="GO:0004077">
    <property type="term" value="F:biotin--[biotin carboxyl-carrier protein] ligase activity"/>
    <property type="evidence" value="ECO:0007669"/>
    <property type="project" value="UniProtKB-EC"/>
</dbReference>
<proteinExistence type="predicted"/>
<dbReference type="GO" id="GO:0005737">
    <property type="term" value="C:cytoplasm"/>
    <property type="evidence" value="ECO:0007669"/>
    <property type="project" value="TreeGrafter"/>
</dbReference>
<evidence type="ECO:0000256" key="1">
    <source>
        <dbReference type="ARBA" id="ARBA00022598"/>
    </source>
</evidence>
<dbReference type="RefSeq" id="WP_095278752.1">
    <property type="nucleotide sequence ID" value="NZ_CP047655.1"/>
</dbReference>
<dbReference type="PANTHER" id="PTHR12835">
    <property type="entry name" value="BIOTIN PROTEIN LIGASE"/>
    <property type="match status" value="1"/>
</dbReference>
<evidence type="ECO:0000256" key="3">
    <source>
        <dbReference type="ARBA" id="ARBA00024227"/>
    </source>
</evidence>
<accession>A0A269PAU0</accession>
<dbReference type="InterPro" id="IPR003142">
    <property type="entry name" value="BPL_C"/>
</dbReference>
<dbReference type="Pfam" id="PF02237">
    <property type="entry name" value="BPL_C"/>
    <property type="match status" value="1"/>
</dbReference>